<organism evidence="5 6">
    <name type="scientific">Kalanchoe fedtschenkoi</name>
    <name type="common">Lavender scallops</name>
    <name type="synonym">South American air plant</name>
    <dbReference type="NCBI Taxonomy" id="63787"/>
    <lineage>
        <taxon>Eukaryota</taxon>
        <taxon>Viridiplantae</taxon>
        <taxon>Streptophyta</taxon>
        <taxon>Embryophyta</taxon>
        <taxon>Tracheophyta</taxon>
        <taxon>Spermatophyta</taxon>
        <taxon>Magnoliopsida</taxon>
        <taxon>eudicotyledons</taxon>
        <taxon>Gunneridae</taxon>
        <taxon>Pentapetalae</taxon>
        <taxon>Saxifragales</taxon>
        <taxon>Crassulaceae</taxon>
        <taxon>Kalanchoe</taxon>
    </lineage>
</organism>
<dbReference type="InterPro" id="IPR036322">
    <property type="entry name" value="WD40_repeat_dom_sf"/>
</dbReference>
<protein>
    <recommendedName>
        <fullName evidence="7">Protein DECREASED SIZE EXCLUSION LIMIT 1</fullName>
    </recommendedName>
</protein>
<keyword evidence="1 3" id="KW-0853">WD repeat</keyword>
<dbReference type="InterPro" id="IPR015943">
    <property type="entry name" value="WD40/YVTN_repeat-like_dom_sf"/>
</dbReference>
<dbReference type="SMART" id="SM00320">
    <property type="entry name" value="WD40"/>
    <property type="match status" value="5"/>
</dbReference>
<dbReference type="EnsemblPlants" id="Kaladp0091s0039.5.v1.1">
    <property type="protein sequence ID" value="Kaladp0091s0039.5.v1.1"/>
    <property type="gene ID" value="Kaladp0091s0039.v1.1"/>
</dbReference>
<feature type="compositionally biased region" description="Polar residues" evidence="4">
    <location>
        <begin position="146"/>
        <end position="155"/>
    </location>
</feature>
<dbReference type="Gramene" id="Kaladp0091s0039.1.v1.1">
    <property type="protein sequence ID" value="Kaladp0091s0039.1.v1.1"/>
    <property type="gene ID" value="Kaladp0091s0039.v1.1"/>
</dbReference>
<dbReference type="Gene3D" id="2.130.10.10">
    <property type="entry name" value="YVTN repeat-like/Quinoprotein amine dehydrogenase"/>
    <property type="match status" value="2"/>
</dbReference>
<reference evidence="5" key="1">
    <citation type="submission" date="2021-01" db="UniProtKB">
        <authorList>
            <consortium name="EnsemblPlants"/>
        </authorList>
    </citation>
    <scope>IDENTIFICATION</scope>
</reference>
<dbReference type="PRINTS" id="PR00320">
    <property type="entry name" value="GPROTEINBRPT"/>
</dbReference>
<dbReference type="AlphaFoldDB" id="A0A7N0UWK6"/>
<dbReference type="Gramene" id="Kaladp0091s0039.5.v1.1">
    <property type="protein sequence ID" value="Kaladp0091s0039.5.v1.1"/>
    <property type="gene ID" value="Kaladp0091s0039.v1.1"/>
</dbReference>
<evidence type="ECO:0000256" key="1">
    <source>
        <dbReference type="ARBA" id="ARBA00022574"/>
    </source>
</evidence>
<proteinExistence type="predicted"/>
<dbReference type="PANTHER" id="PTHR19854:SF1">
    <property type="entry name" value="GUANINE NUCLEOTIDE-BINDING PROTEIN SUBUNIT BETA-LIKE PROTEIN 1"/>
    <property type="match status" value="1"/>
</dbReference>
<evidence type="ECO:0000313" key="5">
    <source>
        <dbReference type="EnsemblPlants" id="Kaladp0091s0039.1.v1.1"/>
    </source>
</evidence>
<dbReference type="PROSITE" id="PS50082">
    <property type="entry name" value="WD_REPEATS_2"/>
    <property type="match status" value="3"/>
</dbReference>
<dbReference type="EnsemblPlants" id="Kaladp0091s0039.2.v1.1">
    <property type="protein sequence ID" value="Kaladp0091s0039.2.v1.1"/>
    <property type="gene ID" value="Kaladp0091s0039.v1.1"/>
</dbReference>
<evidence type="ECO:0000256" key="3">
    <source>
        <dbReference type="PROSITE-ProRule" id="PRU00221"/>
    </source>
</evidence>
<dbReference type="InterPro" id="IPR001680">
    <property type="entry name" value="WD40_rpt"/>
</dbReference>
<feature type="repeat" description="WD" evidence="3">
    <location>
        <begin position="348"/>
        <end position="386"/>
    </location>
</feature>
<name>A0A7N0UWK6_KALFE</name>
<dbReference type="Gramene" id="Kaladp0091s0039.2.v1.1">
    <property type="protein sequence ID" value="Kaladp0091s0039.2.v1.1"/>
    <property type="gene ID" value="Kaladp0091s0039.v1.1"/>
</dbReference>
<accession>A0A7N0UWK6</accession>
<feature type="repeat" description="WD" evidence="3">
    <location>
        <begin position="13"/>
        <end position="54"/>
    </location>
</feature>
<dbReference type="PANTHER" id="PTHR19854">
    <property type="entry name" value="TRANSDUCIN BETA-LIKE 3"/>
    <property type="match status" value="1"/>
</dbReference>
<evidence type="ECO:0000313" key="6">
    <source>
        <dbReference type="Proteomes" id="UP000594263"/>
    </source>
</evidence>
<dbReference type="OMA" id="YQRQSMQ"/>
<evidence type="ECO:0000256" key="4">
    <source>
        <dbReference type="SAM" id="MobiDB-lite"/>
    </source>
</evidence>
<dbReference type="EnsemblPlants" id="Kaladp0091s0039.1.v1.1">
    <property type="protein sequence ID" value="Kaladp0091s0039.1.v1.1"/>
    <property type="gene ID" value="Kaladp0091s0039.v1.1"/>
</dbReference>
<dbReference type="Gramene" id="Kaladp0091s0039.3.v1.1">
    <property type="protein sequence ID" value="Kaladp0091s0039.3.v1.1"/>
    <property type="gene ID" value="Kaladp0091s0039.v1.1"/>
</dbReference>
<keyword evidence="2" id="KW-0677">Repeat</keyword>
<feature type="repeat" description="WD" evidence="3">
    <location>
        <begin position="78"/>
        <end position="100"/>
    </location>
</feature>
<keyword evidence="6" id="KW-1185">Reference proteome</keyword>
<dbReference type="EnsemblPlants" id="Kaladp0091s0039.3.v1.1">
    <property type="protein sequence ID" value="Kaladp0091s0039.3.v1.1"/>
    <property type="gene ID" value="Kaladp0091s0039.v1.1"/>
</dbReference>
<dbReference type="Pfam" id="PF00400">
    <property type="entry name" value="WD40"/>
    <property type="match status" value="3"/>
</dbReference>
<feature type="region of interest" description="Disordered" evidence="4">
    <location>
        <begin position="129"/>
        <end position="163"/>
    </location>
</feature>
<dbReference type="SUPFAM" id="SSF50978">
    <property type="entry name" value="WD40 repeat-like"/>
    <property type="match status" value="1"/>
</dbReference>
<dbReference type="InterPro" id="IPR020472">
    <property type="entry name" value="WD40_PAC1"/>
</dbReference>
<dbReference type="Proteomes" id="UP000594263">
    <property type="component" value="Unplaced"/>
</dbReference>
<evidence type="ECO:0008006" key="7">
    <source>
        <dbReference type="Google" id="ProtNLM"/>
    </source>
</evidence>
<sequence length="386" mass="42842">MSRRPPPDPVAVFRGHRASVADVCFHPTKPFLFSGSSDGELRIWDTIQHRTVSSSWAHSAAHGILSVSCSPLIGDSRVISQGRDGTIKYWDIEDGRLSRNPISSISTKSYHFCKLSLVKKSSCVSGEQYQRPIDSHGPQVAKDCDTSVQHNSSKVPQPESDAHMEGFSNCQRSEYVAIAGEQPSQIEIWDLNTAQKITCLPKHESNGSLHHSTKSRGMCMAVEAFIPSESQGFLHVLAGYEDGSICWWDVRNPAFPLLSEKYHSEPVLSLCLDPLFRGGISGAADDRVEMFYLDHVKCCFVHKKDIKLERPGISSISIRPDGKIAATAGWDHRIRIYNYHQGNPLAILKYHHSLCNAVSFSPDSRLLASSSQDATVALWKLYPPKD</sequence>
<dbReference type="PROSITE" id="PS50294">
    <property type="entry name" value="WD_REPEATS_REGION"/>
    <property type="match status" value="2"/>
</dbReference>
<evidence type="ECO:0000256" key="2">
    <source>
        <dbReference type="ARBA" id="ARBA00022737"/>
    </source>
</evidence>